<sequence length="135" mass="14940">MKENKPVDFTIPTIDGVTAAQSRFDLSMQGQMGDFFVNGVNDWHFGVLLYDGPESLSYGVLAGFVYSNDWTDLLKPGVNTIRYVPKRQPGVADDNVSLSIKIGYGGDQDYLDKVFGAAELIDGEPIEYTFMVEDL</sequence>
<gene>
    <name evidence="1" type="ORF">MNBD_GAMMA09-2620</name>
</gene>
<name>A0A3B0XW43_9ZZZZ</name>
<reference evidence="1" key="1">
    <citation type="submission" date="2018-06" db="EMBL/GenBank/DDBJ databases">
        <authorList>
            <person name="Zhirakovskaya E."/>
        </authorList>
    </citation>
    <scope>NUCLEOTIDE SEQUENCE</scope>
</reference>
<dbReference type="AlphaFoldDB" id="A0A3B0XW43"/>
<accession>A0A3B0XW43</accession>
<evidence type="ECO:0000313" key="1">
    <source>
        <dbReference type="EMBL" id="VAW67352.1"/>
    </source>
</evidence>
<proteinExistence type="predicted"/>
<protein>
    <submittedName>
        <fullName evidence="1">Uncharacterized protein</fullName>
    </submittedName>
</protein>
<dbReference type="EMBL" id="UOFI01000095">
    <property type="protein sequence ID" value="VAW67352.1"/>
    <property type="molecule type" value="Genomic_DNA"/>
</dbReference>
<organism evidence="1">
    <name type="scientific">hydrothermal vent metagenome</name>
    <dbReference type="NCBI Taxonomy" id="652676"/>
    <lineage>
        <taxon>unclassified sequences</taxon>
        <taxon>metagenomes</taxon>
        <taxon>ecological metagenomes</taxon>
    </lineage>
</organism>